<accession>A0A9X2B820</accession>
<keyword evidence="11" id="KW-1185">Reference proteome</keyword>
<dbReference type="InterPro" id="IPR016286">
    <property type="entry name" value="FUC_metazoa-typ"/>
</dbReference>
<dbReference type="InterPro" id="IPR031919">
    <property type="entry name" value="Fucosidase_C"/>
</dbReference>
<dbReference type="InterPro" id="IPR000933">
    <property type="entry name" value="Glyco_hydro_29"/>
</dbReference>
<dbReference type="PANTHER" id="PTHR10030">
    <property type="entry name" value="ALPHA-L-FUCOSIDASE"/>
    <property type="match status" value="1"/>
</dbReference>
<dbReference type="EC" id="3.2.1.51" evidence="3"/>
<comment type="caution">
    <text evidence="10">The sequence shown here is derived from an EMBL/GenBank/DDBJ whole genome shotgun (WGS) entry which is preliminary data.</text>
</comment>
<reference evidence="10" key="1">
    <citation type="submission" date="2022-04" db="EMBL/GenBank/DDBJ databases">
        <title>Mucilaginibacter sp. RS28 isolated from freshwater.</title>
        <authorList>
            <person name="Ko S.-R."/>
        </authorList>
    </citation>
    <scope>NUCLEOTIDE SEQUENCE</scope>
    <source>
        <strain evidence="10">RS28</strain>
    </source>
</reference>
<dbReference type="PIRSF" id="PIRSF001092">
    <property type="entry name" value="Alpha-L-fucosidase"/>
    <property type="match status" value="1"/>
</dbReference>
<evidence type="ECO:0000256" key="6">
    <source>
        <dbReference type="ARBA" id="ARBA00023295"/>
    </source>
</evidence>
<comment type="function">
    <text evidence="1">Alpha-L-fucosidase is responsible for hydrolyzing the alpha-1,6-linked fucose joined to the reducing-end N-acetylglucosamine of the carbohydrate moieties of glycoproteins.</text>
</comment>
<evidence type="ECO:0000256" key="3">
    <source>
        <dbReference type="ARBA" id="ARBA00012662"/>
    </source>
</evidence>
<evidence type="ECO:0000313" key="11">
    <source>
        <dbReference type="Proteomes" id="UP001139450"/>
    </source>
</evidence>
<dbReference type="EMBL" id="JALJEJ010000002">
    <property type="protein sequence ID" value="MCJ8209011.1"/>
    <property type="molecule type" value="Genomic_DNA"/>
</dbReference>
<evidence type="ECO:0000256" key="2">
    <source>
        <dbReference type="ARBA" id="ARBA00007951"/>
    </source>
</evidence>
<dbReference type="GO" id="GO:0016139">
    <property type="term" value="P:glycoside catabolic process"/>
    <property type="evidence" value="ECO:0007669"/>
    <property type="project" value="TreeGrafter"/>
</dbReference>
<evidence type="ECO:0000256" key="1">
    <source>
        <dbReference type="ARBA" id="ARBA00004071"/>
    </source>
</evidence>
<dbReference type="Gene3D" id="3.20.20.80">
    <property type="entry name" value="Glycosidases"/>
    <property type="match status" value="1"/>
</dbReference>
<dbReference type="SMART" id="SM00812">
    <property type="entry name" value="Alpha_L_fucos"/>
    <property type="match status" value="1"/>
</dbReference>
<dbReference type="GO" id="GO:0005764">
    <property type="term" value="C:lysosome"/>
    <property type="evidence" value="ECO:0007669"/>
    <property type="project" value="TreeGrafter"/>
</dbReference>
<dbReference type="InterPro" id="IPR057739">
    <property type="entry name" value="Glyco_hydro_29_N"/>
</dbReference>
<dbReference type="InterPro" id="IPR013780">
    <property type="entry name" value="Glyco_hydro_b"/>
</dbReference>
<dbReference type="Pfam" id="PF01120">
    <property type="entry name" value="Alpha_L_fucos"/>
    <property type="match status" value="1"/>
</dbReference>
<evidence type="ECO:0000259" key="8">
    <source>
        <dbReference type="Pfam" id="PF01120"/>
    </source>
</evidence>
<gene>
    <name evidence="10" type="ORF">MUY27_04775</name>
</gene>
<dbReference type="Proteomes" id="UP001139450">
    <property type="component" value="Unassembled WGS sequence"/>
</dbReference>
<keyword evidence="6" id="KW-0326">Glycosidase</keyword>
<dbReference type="InterPro" id="IPR017853">
    <property type="entry name" value="GH"/>
</dbReference>
<evidence type="ECO:0000259" key="9">
    <source>
        <dbReference type="Pfam" id="PF16757"/>
    </source>
</evidence>
<protein>
    <recommendedName>
        <fullName evidence="3">alpha-L-fucosidase</fullName>
        <ecNumber evidence="3">3.2.1.51</ecNumber>
    </recommendedName>
</protein>
<sequence length="523" mass="59659">MKVSKKIASSLLVLSIATSTMGQSNNEPNKGKKTIKYTASWESLEQYDCPEWFRDAKFGIWAHWGPQSVPELGDWYGHFLYKAPNEANEWRIKGGIKANAYHLKTYGHPSKFGYKDLIPLFKAEHWDPKALMELYYKAGARYFMSMGQHHDNFDMWDSKYQPWNAVNMGPKKDIVKGWQEAAKALQMKFGVSFHGSSSWSWFEPSRGADLDGPLKGVPYDGNLTKADGKGLWWEGYDPQDLYCKPHQPGAPPDSAFKLKFLNRVYDLVDNYKPDLIYFDGGFPFKDLRIAAHFYNKSQEWNNGRNMAVINVKGYSPEKQKSFVHDIENGQSDTIRRYPWQTDTSFDGWFISRDAYTASTKQILQQLADIVSKNGNLMLNITQKSDGTISEKAVQFLKEMAAWMDINGESIHGTRPWKIFGEGPTNVVNGEANKTQRLKYTSEDIRFTTKTNCLYAILMEWPDSKVTIKSLQKGKTLWFGDIKEVTLLGSSEKLSWSQNNNGLTVSLPQTPDSKLVRVLKISGQ</sequence>
<name>A0A9X2B820_9SPHI</name>
<evidence type="ECO:0000256" key="7">
    <source>
        <dbReference type="SAM" id="SignalP"/>
    </source>
</evidence>
<feature type="chain" id="PRO_5040814148" description="alpha-L-fucosidase" evidence="7">
    <location>
        <begin position="23"/>
        <end position="523"/>
    </location>
</feature>
<feature type="signal peptide" evidence="7">
    <location>
        <begin position="1"/>
        <end position="22"/>
    </location>
</feature>
<evidence type="ECO:0000256" key="5">
    <source>
        <dbReference type="ARBA" id="ARBA00022801"/>
    </source>
</evidence>
<feature type="domain" description="Alpha-L-fucosidase C-terminal" evidence="9">
    <location>
        <begin position="440"/>
        <end position="513"/>
    </location>
</feature>
<dbReference type="AlphaFoldDB" id="A0A9X2B820"/>
<evidence type="ECO:0000313" key="10">
    <source>
        <dbReference type="EMBL" id="MCJ8209011.1"/>
    </source>
</evidence>
<keyword evidence="4 7" id="KW-0732">Signal</keyword>
<feature type="domain" description="Glycoside hydrolase family 29 N-terminal" evidence="8">
    <location>
        <begin position="32"/>
        <end position="408"/>
    </location>
</feature>
<dbReference type="PANTHER" id="PTHR10030:SF37">
    <property type="entry name" value="ALPHA-L-FUCOSIDASE-RELATED"/>
    <property type="match status" value="1"/>
</dbReference>
<keyword evidence="5" id="KW-0378">Hydrolase</keyword>
<proteinExistence type="inferred from homology"/>
<dbReference type="Pfam" id="PF16757">
    <property type="entry name" value="Fucosidase_C"/>
    <property type="match status" value="1"/>
</dbReference>
<comment type="similarity">
    <text evidence="2">Belongs to the glycosyl hydrolase 29 family.</text>
</comment>
<dbReference type="SUPFAM" id="SSF51445">
    <property type="entry name" value="(Trans)glycosidases"/>
    <property type="match status" value="1"/>
</dbReference>
<dbReference type="GO" id="GO:0004560">
    <property type="term" value="F:alpha-L-fucosidase activity"/>
    <property type="evidence" value="ECO:0007669"/>
    <property type="project" value="InterPro"/>
</dbReference>
<dbReference type="GO" id="GO:0006004">
    <property type="term" value="P:fucose metabolic process"/>
    <property type="evidence" value="ECO:0007669"/>
    <property type="project" value="InterPro"/>
</dbReference>
<organism evidence="10 11">
    <name type="scientific">Mucilaginibacter straminoryzae</name>
    <dbReference type="NCBI Taxonomy" id="2932774"/>
    <lineage>
        <taxon>Bacteria</taxon>
        <taxon>Pseudomonadati</taxon>
        <taxon>Bacteroidota</taxon>
        <taxon>Sphingobacteriia</taxon>
        <taxon>Sphingobacteriales</taxon>
        <taxon>Sphingobacteriaceae</taxon>
        <taxon>Mucilaginibacter</taxon>
    </lineage>
</organism>
<dbReference type="RefSeq" id="WP_245128845.1">
    <property type="nucleotide sequence ID" value="NZ_JALJEJ010000002.1"/>
</dbReference>
<dbReference type="Gene3D" id="2.60.40.1180">
    <property type="entry name" value="Golgi alpha-mannosidase II"/>
    <property type="match status" value="1"/>
</dbReference>
<evidence type="ECO:0000256" key="4">
    <source>
        <dbReference type="ARBA" id="ARBA00022729"/>
    </source>
</evidence>